<protein>
    <submittedName>
        <fullName evidence="2">Uncharacterized protein</fullName>
    </submittedName>
</protein>
<feature type="compositionally biased region" description="Basic and acidic residues" evidence="1">
    <location>
        <begin position="1"/>
        <end position="18"/>
    </location>
</feature>
<evidence type="ECO:0000313" key="2">
    <source>
        <dbReference type="EMBL" id="KAF9919601.1"/>
    </source>
</evidence>
<dbReference type="Proteomes" id="UP000749646">
    <property type="component" value="Unassembled WGS sequence"/>
</dbReference>
<gene>
    <name evidence="2" type="ORF">BGZ65_011997</name>
</gene>
<evidence type="ECO:0000313" key="3">
    <source>
        <dbReference type="Proteomes" id="UP000749646"/>
    </source>
</evidence>
<evidence type="ECO:0000256" key="1">
    <source>
        <dbReference type="SAM" id="MobiDB-lite"/>
    </source>
</evidence>
<name>A0A9P6IHY8_9FUNG</name>
<feature type="region of interest" description="Disordered" evidence="1">
    <location>
        <begin position="1"/>
        <end position="26"/>
    </location>
</feature>
<keyword evidence="3" id="KW-1185">Reference proteome</keyword>
<reference evidence="2" key="1">
    <citation type="journal article" date="2020" name="Fungal Divers.">
        <title>Resolving the Mortierellaceae phylogeny through synthesis of multi-gene phylogenetics and phylogenomics.</title>
        <authorList>
            <person name="Vandepol N."/>
            <person name="Liber J."/>
            <person name="Desiro A."/>
            <person name="Na H."/>
            <person name="Kennedy M."/>
            <person name="Barry K."/>
            <person name="Grigoriev I.V."/>
            <person name="Miller A.N."/>
            <person name="O'Donnell K."/>
            <person name="Stajich J.E."/>
            <person name="Bonito G."/>
        </authorList>
    </citation>
    <scope>NUCLEOTIDE SEQUENCE</scope>
    <source>
        <strain evidence="2">MES-2147</strain>
    </source>
</reference>
<organism evidence="2 3">
    <name type="scientific">Modicella reniformis</name>
    <dbReference type="NCBI Taxonomy" id="1440133"/>
    <lineage>
        <taxon>Eukaryota</taxon>
        <taxon>Fungi</taxon>
        <taxon>Fungi incertae sedis</taxon>
        <taxon>Mucoromycota</taxon>
        <taxon>Mortierellomycotina</taxon>
        <taxon>Mortierellomycetes</taxon>
        <taxon>Mortierellales</taxon>
        <taxon>Mortierellaceae</taxon>
        <taxon>Modicella</taxon>
    </lineage>
</organism>
<sequence length="134" mass="15112">MELDTLHQLDGEENKTDRNGTGSGKTKVSEKLLAPYHIYQALQSNPDELDFLTSQYEDMEGIGEMMVCGAIPEGRRLLKSYVSRHCLIVGLFSTVSWSLTNAGGQGRDQMFRLRESFDKINHGRGSEVRQRDLC</sequence>
<comment type="caution">
    <text evidence="2">The sequence shown here is derived from an EMBL/GenBank/DDBJ whole genome shotgun (WGS) entry which is preliminary data.</text>
</comment>
<feature type="non-terminal residue" evidence="2">
    <location>
        <position position="1"/>
    </location>
</feature>
<dbReference type="EMBL" id="JAAAHW010011479">
    <property type="protein sequence ID" value="KAF9919601.1"/>
    <property type="molecule type" value="Genomic_DNA"/>
</dbReference>
<accession>A0A9P6IHY8</accession>
<dbReference type="OrthoDB" id="1741717at2759"/>
<proteinExistence type="predicted"/>
<dbReference type="AlphaFoldDB" id="A0A9P6IHY8"/>